<dbReference type="InterPro" id="IPR053235">
    <property type="entry name" value="Ser_Thr_kinase"/>
</dbReference>
<evidence type="ECO:0000256" key="2">
    <source>
        <dbReference type="ARBA" id="ARBA00022840"/>
    </source>
</evidence>
<organism evidence="5 6">
    <name type="scientific">Trematosphaeria pertusa</name>
    <dbReference type="NCBI Taxonomy" id="390896"/>
    <lineage>
        <taxon>Eukaryota</taxon>
        <taxon>Fungi</taxon>
        <taxon>Dikarya</taxon>
        <taxon>Ascomycota</taxon>
        <taxon>Pezizomycotina</taxon>
        <taxon>Dothideomycetes</taxon>
        <taxon>Pleosporomycetidae</taxon>
        <taxon>Pleosporales</taxon>
        <taxon>Massarineae</taxon>
        <taxon>Trematosphaeriaceae</taxon>
        <taxon>Trematosphaeria</taxon>
    </lineage>
</organism>
<dbReference type="OrthoDB" id="4062651at2759"/>
<dbReference type="Proteomes" id="UP000800094">
    <property type="component" value="Unassembled WGS sequence"/>
</dbReference>
<dbReference type="CDD" id="cd00180">
    <property type="entry name" value="PKc"/>
    <property type="match status" value="1"/>
</dbReference>
<dbReference type="GO" id="GO:0004674">
    <property type="term" value="F:protein serine/threonine kinase activity"/>
    <property type="evidence" value="ECO:0007669"/>
    <property type="project" value="TreeGrafter"/>
</dbReference>
<dbReference type="Gene3D" id="1.10.510.10">
    <property type="entry name" value="Transferase(Phosphotransferase) domain 1"/>
    <property type="match status" value="1"/>
</dbReference>
<keyword evidence="2 3" id="KW-0067">ATP-binding</keyword>
<accession>A0A6A6IQ08</accession>
<dbReference type="GO" id="GO:0005524">
    <property type="term" value="F:ATP binding"/>
    <property type="evidence" value="ECO:0007669"/>
    <property type="project" value="UniProtKB-UniRule"/>
</dbReference>
<dbReference type="SMART" id="SM00220">
    <property type="entry name" value="S_TKc"/>
    <property type="match status" value="1"/>
</dbReference>
<dbReference type="PROSITE" id="PS50011">
    <property type="entry name" value="PROTEIN_KINASE_DOM"/>
    <property type="match status" value="1"/>
</dbReference>
<gene>
    <name evidence="5" type="ORF">BU26DRAFT_516615</name>
</gene>
<evidence type="ECO:0000259" key="4">
    <source>
        <dbReference type="PROSITE" id="PS50011"/>
    </source>
</evidence>
<dbReference type="Pfam" id="PF00069">
    <property type="entry name" value="Pkinase"/>
    <property type="match status" value="1"/>
</dbReference>
<dbReference type="GO" id="GO:0005737">
    <property type="term" value="C:cytoplasm"/>
    <property type="evidence" value="ECO:0007669"/>
    <property type="project" value="TreeGrafter"/>
</dbReference>
<dbReference type="InterPro" id="IPR017441">
    <property type="entry name" value="Protein_kinase_ATP_BS"/>
</dbReference>
<name>A0A6A6IQ08_9PLEO</name>
<feature type="domain" description="Protein kinase" evidence="4">
    <location>
        <begin position="116"/>
        <end position="398"/>
    </location>
</feature>
<dbReference type="Gene3D" id="3.30.200.20">
    <property type="entry name" value="Phosphorylase Kinase, domain 1"/>
    <property type="match status" value="1"/>
</dbReference>
<dbReference type="InterPro" id="IPR008271">
    <property type="entry name" value="Ser/Thr_kinase_AS"/>
</dbReference>
<evidence type="ECO:0000256" key="1">
    <source>
        <dbReference type="ARBA" id="ARBA00022741"/>
    </source>
</evidence>
<evidence type="ECO:0000256" key="3">
    <source>
        <dbReference type="PROSITE-ProRule" id="PRU10141"/>
    </source>
</evidence>
<feature type="binding site" evidence="3">
    <location>
        <position position="147"/>
    </location>
    <ligand>
        <name>ATP</name>
        <dbReference type="ChEBI" id="CHEBI:30616"/>
    </ligand>
</feature>
<evidence type="ECO:0000313" key="5">
    <source>
        <dbReference type="EMBL" id="KAF2251872.1"/>
    </source>
</evidence>
<keyword evidence="1 3" id="KW-0547">Nucleotide-binding</keyword>
<dbReference type="PROSITE" id="PS00108">
    <property type="entry name" value="PROTEIN_KINASE_ST"/>
    <property type="match status" value="1"/>
</dbReference>
<dbReference type="RefSeq" id="XP_033686876.1">
    <property type="nucleotide sequence ID" value="XM_033828368.1"/>
</dbReference>
<keyword evidence="6" id="KW-1185">Reference proteome</keyword>
<keyword evidence="5" id="KW-0808">Transferase</keyword>
<dbReference type="EMBL" id="ML987192">
    <property type="protein sequence ID" value="KAF2251872.1"/>
    <property type="molecule type" value="Genomic_DNA"/>
</dbReference>
<proteinExistence type="predicted"/>
<dbReference type="InterPro" id="IPR011009">
    <property type="entry name" value="Kinase-like_dom_sf"/>
</dbReference>
<sequence>MTSATLASRERPPDDLELAQTISWNSRQTQHTSAKLASYLQAVDRADAYDTFIKHGVTDLWFPFPKQTLRQLLKDPHAEKKFADMQEGNYDSLDAREMNPLVEPYHLVFEDGEEVVRSDRILGEGGHGIVEQVTLPTRPQPLVCVRKRIGRPKQMNAQRKLFEAFSREINVMRQVHHRHCVQFTGSYSDYDSVAILSSPVADMDLATFLDLPDLSPAQSDTLHRGLGCLCSALNYLHEKKIRHEDLKPQNILIHGDNILLTDFGFSLDFSDECISTTTGRPSAWTARYAAPEILNFEPRNRATDIYALGCIIVEILSALHEVRLSDLKTYWATTGNGHRSFTRNVEATSAWHFHLSSQCDWKHKTLLAFTRIMLDPNRAIRPSAQQIVDKLTDLDLLLPSFPKIGRCCRSEMPSGGAMRYGQYSIPWKRLTGFFLPAFSDKHTFILVDLDLKVIASKSNGAIYDGPASELGYYFVSLDKVEDACRRLRTTAPSVEATQEFWHAHRGHNIRAYTCGVLHAMASAQVTPLKYTLLRQFFDHVTLHHMPPENTTISAWRVVQISLVPICFPKLESYGSFFFIISCRLDEDDPYMLRSAQYNEQQSEVLPSAN</sequence>
<dbReference type="PANTHER" id="PTHR24361">
    <property type="entry name" value="MITOGEN-ACTIVATED KINASE KINASE KINASE"/>
    <property type="match status" value="1"/>
</dbReference>
<evidence type="ECO:0000313" key="6">
    <source>
        <dbReference type="Proteomes" id="UP000800094"/>
    </source>
</evidence>
<dbReference type="SUPFAM" id="SSF56112">
    <property type="entry name" value="Protein kinase-like (PK-like)"/>
    <property type="match status" value="1"/>
</dbReference>
<keyword evidence="5" id="KW-0418">Kinase</keyword>
<dbReference type="AlphaFoldDB" id="A0A6A6IQ08"/>
<dbReference type="InterPro" id="IPR000719">
    <property type="entry name" value="Prot_kinase_dom"/>
</dbReference>
<reference evidence="5" key="1">
    <citation type="journal article" date="2020" name="Stud. Mycol.">
        <title>101 Dothideomycetes genomes: a test case for predicting lifestyles and emergence of pathogens.</title>
        <authorList>
            <person name="Haridas S."/>
            <person name="Albert R."/>
            <person name="Binder M."/>
            <person name="Bloem J."/>
            <person name="Labutti K."/>
            <person name="Salamov A."/>
            <person name="Andreopoulos B."/>
            <person name="Baker S."/>
            <person name="Barry K."/>
            <person name="Bills G."/>
            <person name="Bluhm B."/>
            <person name="Cannon C."/>
            <person name="Castanera R."/>
            <person name="Culley D."/>
            <person name="Daum C."/>
            <person name="Ezra D."/>
            <person name="Gonzalez J."/>
            <person name="Henrissat B."/>
            <person name="Kuo A."/>
            <person name="Liang C."/>
            <person name="Lipzen A."/>
            <person name="Lutzoni F."/>
            <person name="Magnuson J."/>
            <person name="Mondo S."/>
            <person name="Nolan M."/>
            <person name="Ohm R."/>
            <person name="Pangilinan J."/>
            <person name="Park H.-J."/>
            <person name="Ramirez L."/>
            <person name="Alfaro M."/>
            <person name="Sun H."/>
            <person name="Tritt A."/>
            <person name="Yoshinaga Y."/>
            <person name="Zwiers L.-H."/>
            <person name="Turgeon B."/>
            <person name="Goodwin S."/>
            <person name="Spatafora J."/>
            <person name="Crous P."/>
            <person name="Grigoriev I."/>
        </authorList>
    </citation>
    <scope>NUCLEOTIDE SEQUENCE</scope>
    <source>
        <strain evidence="5">CBS 122368</strain>
    </source>
</reference>
<dbReference type="GeneID" id="54581698"/>
<dbReference type="PROSITE" id="PS00107">
    <property type="entry name" value="PROTEIN_KINASE_ATP"/>
    <property type="match status" value="1"/>
</dbReference>
<protein>
    <submittedName>
        <fullName evidence="5">Kinase-like protein</fullName>
    </submittedName>
</protein>